<sequence>MSETSLGNKNNNYDQQYYEPELMESSQFQYEKQLEQQQRQNQQLSSFVPPNQYYNGDYLQQEEQKPLNRTSPFVFTAQNMPKINCFNHQGQTFTNFCKCKECILPLCPECVKEHVYEHSQFNSYPKLECLENILTDVHQEVCQQANQLECAKQDITKSQTQAQSYTQETVQKLKEAKQRILQIVEQYFHSLEIELHNRQQKNLDNFNRDGKSLIEILQARLTSHLNFLDKLQKPDCMYSLLPYLLSTTKEDNYQCLQTAQYYYSRFKEASSIITFDSIKSSQLSLQIAQIVNVNHKDLPEFLDIHKLASPEIIQSQALTVKSQNCQVSQINSYQNSKIQESIQVKQQHESLIIQQQPGLEQSYGYQQIQKLPLQQVPNQQIQNPLIYNGNLQQIYGQQQPFKQTQLIQSNKYQGYPQMLQPYQSVQSTYPNLNAQYINQGYTSQRYY</sequence>
<dbReference type="EMBL" id="CAJJDO010000005">
    <property type="protein sequence ID" value="CAD8136656.1"/>
    <property type="molecule type" value="Genomic_DNA"/>
</dbReference>
<gene>
    <name evidence="1" type="ORF">PPENT_87.1.T0050259</name>
</gene>
<reference evidence="1" key="1">
    <citation type="submission" date="2021-01" db="EMBL/GenBank/DDBJ databases">
        <authorList>
            <consortium name="Genoscope - CEA"/>
            <person name="William W."/>
        </authorList>
    </citation>
    <scope>NUCLEOTIDE SEQUENCE</scope>
</reference>
<name>A0A8S1S8S2_9CILI</name>
<accession>A0A8S1S8S2</accession>
<evidence type="ECO:0000313" key="2">
    <source>
        <dbReference type="Proteomes" id="UP000689195"/>
    </source>
</evidence>
<organism evidence="1 2">
    <name type="scientific">Paramecium pentaurelia</name>
    <dbReference type="NCBI Taxonomy" id="43138"/>
    <lineage>
        <taxon>Eukaryota</taxon>
        <taxon>Sar</taxon>
        <taxon>Alveolata</taxon>
        <taxon>Ciliophora</taxon>
        <taxon>Intramacronucleata</taxon>
        <taxon>Oligohymenophorea</taxon>
        <taxon>Peniculida</taxon>
        <taxon>Parameciidae</taxon>
        <taxon>Paramecium</taxon>
    </lineage>
</organism>
<proteinExistence type="predicted"/>
<evidence type="ECO:0000313" key="1">
    <source>
        <dbReference type="EMBL" id="CAD8136656.1"/>
    </source>
</evidence>
<dbReference type="AlphaFoldDB" id="A0A8S1S8S2"/>
<protein>
    <recommendedName>
        <fullName evidence="3">B box-type domain-containing protein</fullName>
    </recommendedName>
</protein>
<comment type="caution">
    <text evidence="1">The sequence shown here is derived from an EMBL/GenBank/DDBJ whole genome shotgun (WGS) entry which is preliminary data.</text>
</comment>
<dbReference type="OrthoDB" id="309773at2759"/>
<dbReference type="Proteomes" id="UP000689195">
    <property type="component" value="Unassembled WGS sequence"/>
</dbReference>
<evidence type="ECO:0008006" key="3">
    <source>
        <dbReference type="Google" id="ProtNLM"/>
    </source>
</evidence>
<keyword evidence="2" id="KW-1185">Reference proteome</keyword>